<dbReference type="GO" id="GO:0016831">
    <property type="term" value="F:carboxy-lyase activity"/>
    <property type="evidence" value="ECO:0007669"/>
    <property type="project" value="TreeGrafter"/>
</dbReference>
<dbReference type="HAMAP" id="MF_01984">
    <property type="entry name" value="ubiX_pad"/>
    <property type="match status" value="1"/>
</dbReference>
<feature type="domain" description="Flavoprotein" evidence="8">
    <location>
        <begin position="5"/>
        <end position="173"/>
    </location>
</feature>
<dbReference type="InterPro" id="IPR036551">
    <property type="entry name" value="Flavin_trans-like"/>
</dbReference>
<evidence type="ECO:0000256" key="1">
    <source>
        <dbReference type="ARBA" id="ARBA00022602"/>
    </source>
</evidence>
<feature type="binding site" evidence="7">
    <location>
        <position position="101"/>
    </location>
    <ligand>
        <name>FMN</name>
        <dbReference type="ChEBI" id="CHEBI:58210"/>
    </ligand>
</feature>
<comment type="catalytic activity">
    <reaction evidence="5 7">
        <text>dimethylallyl phosphate + FMNH2 = prenylated FMNH2 + phosphate</text>
        <dbReference type="Rhea" id="RHEA:37743"/>
        <dbReference type="ChEBI" id="CHEBI:43474"/>
        <dbReference type="ChEBI" id="CHEBI:57618"/>
        <dbReference type="ChEBI" id="CHEBI:87467"/>
        <dbReference type="ChEBI" id="CHEBI:88052"/>
        <dbReference type="EC" id="2.5.1.129"/>
    </reaction>
</comment>
<keyword evidence="3 7" id="KW-0288">FMN</keyword>
<keyword evidence="1 7" id="KW-0637">Prenyltransferase</keyword>
<feature type="binding site" evidence="7">
    <location>
        <position position="154"/>
    </location>
    <ligand>
        <name>dimethylallyl phosphate</name>
        <dbReference type="ChEBI" id="CHEBI:88052"/>
    </ligand>
</feature>
<evidence type="ECO:0000256" key="5">
    <source>
        <dbReference type="ARBA" id="ARBA00050612"/>
    </source>
</evidence>
<feature type="binding site" evidence="7">
    <location>
        <begin position="12"/>
        <end position="14"/>
    </location>
    <ligand>
        <name>FMN</name>
        <dbReference type="ChEBI" id="CHEBI:58210"/>
    </ligand>
</feature>
<dbReference type="Gene3D" id="3.40.50.1950">
    <property type="entry name" value="Flavin prenyltransferase-like"/>
    <property type="match status" value="1"/>
</dbReference>
<dbReference type="EMBL" id="AQHN01000076">
    <property type="protein sequence ID" value="ENN86009.1"/>
    <property type="molecule type" value="Genomic_DNA"/>
</dbReference>
<evidence type="ECO:0000313" key="10">
    <source>
        <dbReference type="Proteomes" id="UP000012429"/>
    </source>
</evidence>
<comment type="caution">
    <text evidence="9">The sequence shown here is derived from an EMBL/GenBank/DDBJ whole genome shotgun (WGS) entry which is preliminary data.</text>
</comment>
<organism evidence="9 10">
    <name type="scientific">Rhizobium freirei PRF 81</name>
    <dbReference type="NCBI Taxonomy" id="363754"/>
    <lineage>
        <taxon>Bacteria</taxon>
        <taxon>Pseudomonadati</taxon>
        <taxon>Pseudomonadota</taxon>
        <taxon>Alphaproteobacteria</taxon>
        <taxon>Hyphomicrobiales</taxon>
        <taxon>Rhizobiaceae</taxon>
        <taxon>Rhizobium/Agrobacterium group</taxon>
        <taxon>Rhizobium</taxon>
    </lineage>
</organism>
<dbReference type="OrthoDB" id="9781577at2"/>
<dbReference type="Proteomes" id="UP000012429">
    <property type="component" value="Unassembled WGS sequence"/>
</dbReference>
<keyword evidence="4 7" id="KW-0808">Transferase</keyword>
<dbReference type="FunFam" id="3.40.50.1950:FF:000001">
    <property type="entry name" value="Flavin prenyltransferase UbiX"/>
    <property type="match status" value="1"/>
</dbReference>
<evidence type="ECO:0000259" key="8">
    <source>
        <dbReference type="Pfam" id="PF02441"/>
    </source>
</evidence>
<dbReference type="PANTHER" id="PTHR43374:SF1">
    <property type="entry name" value="FLAVIN PRENYLTRANSFERASE PAD1, MITOCHONDRIAL"/>
    <property type="match status" value="1"/>
</dbReference>
<keyword evidence="2 7" id="KW-0285">Flavoprotein</keyword>
<dbReference type="InterPro" id="IPR003382">
    <property type="entry name" value="Flavoprotein"/>
</dbReference>
<dbReference type="SUPFAM" id="SSF52507">
    <property type="entry name" value="Homo-oligomeric flavin-containing Cys decarboxylases, HFCD"/>
    <property type="match status" value="1"/>
</dbReference>
<dbReference type="PATRIC" id="fig|363754.4.peg.4301"/>
<evidence type="ECO:0000256" key="3">
    <source>
        <dbReference type="ARBA" id="ARBA00022643"/>
    </source>
</evidence>
<accession>N6U029</accession>
<reference evidence="9 10" key="1">
    <citation type="journal article" date="2012" name="BMC Genomics">
        <title>Genomic basis of broad host range and environmental adaptability of Rhizobium tropici CIAT 899 and Rhizobium sp. PRF 81 which are used in inoculants for common bean (Phaseolus vulgaris L.).</title>
        <authorList>
            <person name="Ormeno-Orrillo E."/>
            <person name="Menna P."/>
            <person name="Almeida L.G."/>
            <person name="Ollero F.J."/>
            <person name="Nicolas M.F."/>
            <person name="Pains Rodrigues E."/>
            <person name="Shigueyoshi Nakatani A."/>
            <person name="Silva Batista J.S."/>
            <person name="Oliveira Chueire L.M."/>
            <person name="Souza R.C."/>
            <person name="Ribeiro Vasconcelos A.T."/>
            <person name="Megias M."/>
            <person name="Hungria M."/>
            <person name="Martinez-Romero E."/>
        </authorList>
    </citation>
    <scope>NUCLEOTIDE SEQUENCE [LARGE SCALE GENOMIC DNA]</scope>
    <source>
        <strain evidence="9 10">PRF 81</strain>
    </source>
</reference>
<feature type="binding site" evidence="7">
    <location>
        <begin position="89"/>
        <end position="92"/>
    </location>
    <ligand>
        <name>FMN</name>
        <dbReference type="ChEBI" id="CHEBI:58210"/>
    </ligand>
</feature>
<keyword evidence="10" id="KW-1185">Reference proteome</keyword>
<gene>
    <name evidence="7" type="primary">ubiX</name>
    <name evidence="9" type="ORF">RHSP_65439</name>
</gene>
<dbReference type="Pfam" id="PF02441">
    <property type="entry name" value="Flavoprotein"/>
    <property type="match status" value="1"/>
</dbReference>
<dbReference type="EC" id="2.5.1.129" evidence="7"/>
<feature type="binding site" evidence="7">
    <location>
        <position position="38"/>
    </location>
    <ligand>
        <name>FMN</name>
        <dbReference type="ChEBI" id="CHEBI:58210"/>
    </ligand>
</feature>
<proteinExistence type="inferred from homology"/>
<dbReference type="NCBIfam" id="TIGR00421">
    <property type="entry name" value="ubiX_pad"/>
    <property type="match status" value="1"/>
</dbReference>
<comment type="similarity">
    <text evidence="6 7">Belongs to the UbiX/PAD1 family.</text>
</comment>
<feature type="binding site" evidence="7">
    <location>
        <position position="170"/>
    </location>
    <ligand>
        <name>dimethylallyl phosphate</name>
        <dbReference type="ChEBI" id="CHEBI:88052"/>
    </ligand>
</feature>
<comment type="function">
    <text evidence="7">Flavin prenyltransferase that catalyzes the synthesis of the prenylated FMN cofactor (prenyl-FMN) for 4-hydroxy-3-polyprenylbenzoic acid decarboxylase UbiD. The prenyltransferase is metal-independent and links a dimethylallyl moiety from dimethylallyl monophosphate (DMAP) to the flavin N5 and C6 atoms of FMN.</text>
</comment>
<evidence type="ECO:0000256" key="6">
    <source>
        <dbReference type="ARBA" id="ARBA00060793"/>
    </source>
</evidence>
<dbReference type="AlphaFoldDB" id="N6U029"/>
<evidence type="ECO:0000256" key="4">
    <source>
        <dbReference type="ARBA" id="ARBA00022679"/>
    </source>
</evidence>
<evidence type="ECO:0000313" key="9">
    <source>
        <dbReference type="EMBL" id="ENN86009.1"/>
    </source>
</evidence>
<name>N6U029_9HYPH</name>
<dbReference type="InterPro" id="IPR004507">
    <property type="entry name" value="UbiX-like"/>
</dbReference>
<dbReference type="NCBIfam" id="NF004685">
    <property type="entry name" value="PRK06029.1"/>
    <property type="match status" value="1"/>
</dbReference>
<dbReference type="PANTHER" id="PTHR43374">
    <property type="entry name" value="FLAVIN PRENYLTRANSFERASE"/>
    <property type="match status" value="1"/>
</dbReference>
<evidence type="ECO:0000256" key="7">
    <source>
        <dbReference type="HAMAP-Rule" id="MF_01984"/>
    </source>
</evidence>
<evidence type="ECO:0000256" key="2">
    <source>
        <dbReference type="ARBA" id="ARBA00022630"/>
    </source>
</evidence>
<sequence>MSKDRFIVAITGATGHAYGIRLLETLRELGLETHLVMSRSAIVALAYETDLKLKDVHALADHVHGNDDVAAPISSGSFRTRGMIIAPCTTKTLGEIASGACGTLVSRAADVVLKERRRLVLMLRETPLHLGHLRNMVTITEIGAIVMPPVPAFYPKPKTIDEMIDHTIGRALDLFDIDTGQVKRWKEPPADIGG</sequence>
<dbReference type="RefSeq" id="WP_004122015.1">
    <property type="nucleotide sequence ID" value="NZ_AQHN01000076.1"/>
</dbReference>
<dbReference type="GO" id="GO:0106141">
    <property type="term" value="F:flavin prenyltransferase activity"/>
    <property type="evidence" value="ECO:0007669"/>
    <property type="project" value="UniProtKB-EC"/>
</dbReference>
<dbReference type="STRING" id="363754.RHSP_65439"/>
<protein>
    <recommendedName>
        <fullName evidence="7">Flavin prenyltransferase UbiX</fullName>
        <ecNumber evidence="7">2.5.1.129</ecNumber>
    </recommendedName>
</protein>
<feature type="binding site" evidence="7">
    <location>
        <position position="124"/>
    </location>
    <ligand>
        <name>FMN</name>
        <dbReference type="ChEBI" id="CHEBI:58210"/>
    </ligand>
</feature>